<dbReference type="KEGG" id="vg:17776440"/>
<gene>
    <name evidence="1" type="ORF">4MG_190</name>
</gene>
<evidence type="ECO:0000313" key="2">
    <source>
        <dbReference type="Proteomes" id="UP000018620"/>
    </source>
</evidence>
<dbReference type="RefSeq" id="YP_008857406.1">
    <property type="nucleotide sequence ID" value="NC_022968.1"/>
</dbReference>
<keyword evidence="2" id="KW-1185">Reference proteome</keyword>
<dbReference type="Proteomes" id="UP000018620">
    <property type="component" value="Segment"/>
</dbReference>
<sequence length="130" mass="14491">MSEMRITDDPIKAIEGTVGDITITGTGVYYPAHRTISISQPNANRPDDEDFVLMCDVSDLPKLIAALKEIQKAYEGPISYSGERSAHYASGWDDCMRHHRGPQLPDGYRGPLGVVNSEYDEGWNDAWDFL</sequence>
<protein>
    <submittedName>
        <fullName evidence="1">Hyphothetical protein</fullName>
    </submittedName>
</protein>
<dbReference type="EMBL" id="KF550303">
    <property type="protein sequence ID" value="AGZ17664.1"/>
    <property type="molecule type" value="Genomic_DNA"/>
</dbReference>
<name>V5KSF4_9CAUD</name>
<organism evidence="1 2">
    <name type="scientific">Escherichia phage 4MG</name>
    <dbReference type="NCBI Taxonomy" id="1391428"/>
    <lineage>
        <taxon>Viruses</taxon>
        <taxon>Duplodnaviria</taxon>
        <taxon>Heunggongvirae</taxon>
        <taxon>Uroviricota</taxon>
        <taxon>Caudoviricetes</taxon>
        <taxon>Vequintavirinae</taxon>
        <taxon>Seunavirus</taxon>
        <taxon>Seunavirus 4MG</taxon>
    </lineage>
</organism>
<evidence type="ECO:0000313" key="1">
    <source>
        <dbReference type="EMBL" id="AGZ17664.1"/>
    </source>
</evidence>
<proteinExistence type="predicted"/>
<reference evidence="1 2" key="1">
    <citation type="journal article" date="2014" name="Arch. Virol.">
        <title>Complete genome sequence of enterobacteria phage 4MG, a new member of the subgroup "PVP-SE1-like phage" of the "rV5-like viruses".</title>
        <authorList>
            <person name="Kim M."/>
            <person name="Heu S."/>
            <person name="Ryu S."/>
        </authorList>
    </citation>
    <scope>NUCLEOTIDE SEQUENCE [LARGE SCALE GENOMIC DNA]</scope>
</reference>
<accession>V5KSF4</accession>
<dbReference type="OrthoDB" id="33249at10239"/>